<dbReference type="AlphaFoldDB" id="A0A3A6W2Z9"/>
<proteinExistence type="predicted"/>
<gene>
    <name evidence="2" type="ORF">D2965_08515</name>
</gene>
<dbReference type="InterPro" id="IPR032774">
    <property type="entry name" value="WG_beta_rep"/>
</dbReference>
<keyword evidence="1" id="KW-0732">Signal</keyword>
<dbReference type="Proteomes" id="UP000277803">
    <property type="component" value="Unassembled WGS sequence"/>
</dbReference>
<evidence type="ECO:0000256" key="1">
    <source>
        <dbReference type="SAM" id="SignalP"/>
    </source>
</evidence>
<dbReference type="Pfam" id="PF14903">
    <property type="entry name" value="WG_beta_rep"/>
    <property type="match status" value="1"/>
</dbReference>
<protein>
    <recommendedName>
        <fullName evidence="4">KWG Leptospira</fullName>
    </recommendedName>
</protein>
<dbReference type="PANTHER" id="PTHR37841:SF1">
    <property type="entry name" value="DUF3298 DOMAIN-CONTAINING PROTEIN"/>
    <property type="match status" value="1"/>
</dbReference>
<accession>A0A3A6W2Z9</accession>
<dbReference type="EMBL" id="QXZZ01000036">
    <property type="protein sequence ID" value="RJY49999.1"/>
    <property type="molecule type" value="Genomic_DNA"/>
</dbReference>
<sequence>MRRIFVALAILLALGNTAEAKNYITLESPSGNTIVDETGKWILGPYKDLHVNYIIDFGERYAYASFYDNSQKRYINLNTMAYLPSGYDYEFSYEYAKALTKDGFKLVKSDGTYAINDVVSAYYYCSDNLIFGKKGEFWYLYNISTGSLVIDNPITSTWENVNTYYNGSGGVVLLKIETADGYVKYVTNDGIEIDEDTAIHNINTYKYRLMDGTGNGEGNGYGYNGIRYSREPSTQFIPFSIVDKKGKTLYGIRLSNDNVLIAPKYNYIEPLGDDFKYFIAADKHNKYGIINVVDQVVIPFKYDSCKRLSDRSFVLKTAEKSYIFNAESGILVDKAYDTIDTSKPIYMIDKFTVATLENKKYIIDSNDGHIILTLPETIDDITAYYDNLYVVKFGNTYGLMNMYGKILVNPEFNKVTIDEPIFNNYMKYLSEHDD</sequence>
<organism evidence="2 3">
    <name type="scientific">Veillonella atypica</name>
    <dbReference type="NCBI Taxonomy" id="39777"/>
    <lineage>
        <taxon>Bacteria</taxon>
        <taxon>Bacillati</taxon>
        <taxon>Bacillota</taxon>
        <taxon>Negativicutes</taxon>
        <taxon>Veillonellales</taxon>
        <taxon>Veillonellaceae</taxon>
        <taxon>Veillonella</taxon>
    </lineage>
</organism>
<name>A0A3A6W2Z9_9FIRM</name>
<reference evidence="2 3" key="1">
    <citation type="submission" date="2018-09" db="EMBL/GenBank/DDBJ databases">
        <title>Genome sequence of Veillonella atypica isolated from periodontal Korean patients.</title>
        <authorList>
            <person name="Lee J.-H."/>
            <person name="Moon J.-H."/>
            <person name="Shin S.-Y."/>
        </authorList>
    </citation>
    <scope>NUCLEOTIDE SEQUENCE [LARGE SCALE GENOMIC DNA]</scope>
    <source>
        <strain evidence="2 3">KHUD_V1</strain>
    </source>
</reference>
<dbReference type="PANTHER" id="PTHR37841">
    <property type="entry name" value="GLR2918 PROTEIN"/>
    <property type="match status" value="1"/>
</dbReference>
<evidence type="ECO:0008006" key="4">
    <source>
        <dbReference type="Google" id="ProtNLM"/>
    </source>
</evidence>
<evidence type="ECO:0000313" key="3">
    <source>
        <dbReference type="Proteomes" id="UP000277803"/>
    </source>
</evidence>
<feature type="signal peptide" evidence="1">
    <location>
        <begin position="1"/>
        <end position="20"/>
    </location>
</feature>
<evidence type="ECO:0000313" key="2">
    <source>
        <dbReference type="EMBL" id="RJY49999.1"/>
    </source>
</evidence>
<comment type="caution">
    <text evidence="2">The sequence shown here is derived from an EMBL/GenBank/DDBJ whole genome shotgun (WGS) entry which is preliminary data.</text>
</comment>
<feature type="chain" id="PRO_5017352083" description="KWG Leptospira" evidence="1">
    <location>
        <begin position="21"/>
        <end position="434"/>
    </location>
</feature>
<dbReference type="RefSeq" id="WP_119982896.1">
    <property type="nucleotide sequence ID" value="NZ_JAJCLE010000002.1"/>
</dbReference>